<dbReference type="PANTHER" id="PTHR30327">
    <property type="entry name" value="UNCHARACTERIZED PROTEIN YQGE"/>
    <property type="match status" value="1"/>
</dbReference>
<evidence type="ECO:0000313" key="2">
    <source>
        <dbReference type="EMBL" id="PQL91735.1"/>
    </source>
</evidence>
<dbReference type="OrthoDB" id="9807486at2"/>
<dbReference type="Pfam" id="PF02622">
    <property type="entry name" value="DUF179"/>
    <property type="match status" value="1"/>
</dbReference>
<reference evidence="2 3" key="1">
    <citation type="submission" date="2018-02" db="EMBL/GenBank/DDBJ databases">
        <title>Genome sequences of Apibacter spp., gut symbionts of Asian honey bees.</title>
        <authorList>
            <person name="Kwong W.K."/>
            <person name="Steele M.I."/>
            <person name="Moran N.A."/>
        </authorList>
    </citation>
    <scope>NUCLEOTIDE SEQUENCE [LARGE SCALE GENOMIC DNA]</scope>
    <source>
        <strain evidence="3">wkB301</strain>
    </source>
</reference>
<dbReference type="Gene3D" id="3.40.1740.10">
    <property type="entry name" value="VC0467-like"/>
    <property type="match status" value="1"/>
</dbReference>
<protein>
    <submittedName>
        <fullName evidence="2">YqgE/AlgH family protein</fullName>
    </submittedName>
</protein>
<comment type="similarity">
    <text evidence="1">Belongs to the UPF0301 (AlgH) family.</text>
</comment>
<dbReference type="RefSeq" id="WP_105193268.1">
    <property type="nucleotide sequence ID" value="NZ_PSZM01000040.1"/>
</dbReference>
<evidence type="ECO:0000256" key="1">
    <source>
        <dbReference type="ARBA" id="ARBA00009600"/>
    </source>
</evidence>
<dbReference type="GO" id="GO:0005829">
    <property type="term" value="C:cytosol"/>
    <property type="evidence" value="ECO:0007669"/>
    <property type="project" value="TreeGrafter"/>
</dbReference>
<name>A0A2S8AAW0_9FLAO</name>
<dbReference type="Proteomes" id="UP000238042">
    <property type="component" value="Unassembled WGS sequence"/>
</dbReference>
<dbReference type="PANTHER" id="PTHR30327:SF1">
    <property type="entry name" value="UPF0301 PROTEIN YQGE"/>
    <property type="match status" value="1"/>
</dbReference>
<accession>A0A2S8AAW0</accession>
<dbReference type="AlphaFoldDB" id="A0A2S8AAW0"/>
<organism evidence="2 3">
    <name type="scientific">Apibacter adventoris</name>
    <dbReference type="NCBI Taxonomy" id="1679466"/>
    <lineage>
        <taxon>Bacteria</taxon>
        <taxon>Pseudomonadati</taxon>
        <taxon>Bacteroidota</taxon>
        <taxon>Flavobacteriia</taxon>
        <taxon>Flavobacteriales</taxon>
        <taxon>Weeksellaceae</taxon>
        <taxon>Apibacter</taxon>
    </lineage>
</organism>
<sequence>MNDMDYKGKLLITKPILEDPFFSKSVIYITDYNKEKGTVGFILNKIYTKKLSDLMPGIEADTAVYMGGPVNQDHLFVIHSRPDIIKGGVKISDNYFWSGDYDQIKLSINKNLIGKNEIRFFIGYSGWREGQLENEMKREDWLIYDDPQLNILEWDKNLWKNELIKMDKTNIIWVNSPSNPQLN</sequence>
<comment type="caution">
    <text evidence="2">The sequence shown here is derived from an EMBL/GenBank/DDBJ whole genome shotgun (WGS) entry which is preliminary data.</text>
</comment>
<dbReference type="InterPro" id="IPR003774">
    <property type="entry name" value="AlgH-like"/>
</dbReference>
<dbReference type="EMBL" id="PSZM01000040">
    <property type="protein sequence ID" value="PQL91735.1"/>
    <property type="molecule type" value="Genomic_DNA"/>
</dbReference>
<evidence type="ECO:0000313" key="3">
    <source>
        <dbReference type="Proteomes" id="UP000238042"/>
    </source>
</evidence>
<gene>
    <name evidence="2" type="ORF">C4S77_08010</name>
</gene>
<keyword evidence="3" id="KW-1185">Reference proteome</keyword>
<proteinExistence type="inferred from homology"/>
<dbReference type="SUPFAM" id="SSF143456">
    <property type="entry name" value="VC0467-like"/>
    <property type="match status" value="1"/>
</dbReference>